<sequence length="54" mass="6150">MNLKGEMSVVDNNILCGWHSWLAQNEFSFSPFFTSFLFKNEGEGEECATEAKID</sequence>
<evidence type="ECO:0000313" key="2">
    <source>
        <dbReference type="Proteomes" id="UP001497535"/>
    </source>
</evidence>
<proteinExistence type="predicted"/>
<accession>A0ACB1B3V7</accession>
<gene>
    <name evidence="1" type="ORF">MENTE1834_LOCUS47013</name>
</gene>
<dbReference type="EMBL" id="CAVMJV010000181">
    <property type="protein sequence ID" value="CAK5121369.1"/>
    <property type="molecule type" value="Genomic_DNA"/>
</dbReference>
<comment type="caution">
    <text evidence="1">The sequence shown here is derived from an EMBL/GenBank/DDBJ whole genome shotgun (WGS) entry which is preliminary data.</text>
</comment>
<organism evidence="1 2">
    <name type="scientific">Meloidogyne enterolobii</name>
    <name type="common">Root-knot nematode worm</name>
    <name type="synonym">Meloidogyne mayaguensis</name>
    <dbReference type="NCBI Taxonomy" id="390850"/>
    <lineage>
        <taxon>Eukaryota</taxon>
        <taxon>Metazoa</taxon>
        <taxon>Ecdysozoa</taxon>
        <taxon>Nematoda</taxon>
        <taxon>Chromadorea</taxon>
        <taxon>Rhabditida</taxon>
        <taxon>Tylenchina</taxon>
        <taxon>Tylenchomorpha</taxon>
        <taxon>Tylenchoidea</taxon>
        <taxon>Meloidogynidae</taxon>
        <taxon>Meloidogyninae</taxon>
        <taxon>Meloidogyne</taxon>
    </lineage>
</organism>
<name>A0ACB1B3V7_MELEN</name>
<protein>
    <submittedName>
        <fullName evidence="1">Uncharacterized protein</fullName>
    </submittedName>
</protein>
<dbReference type="Proteomes" id="UP001497535">
    <property type="component" value="Unassembled WGS sequence"/>
</dbReference>
<reference evidence="1" key="1">
    <citation type="submission" date="2023-11" db="EMBL/GenBank/DDBJ databases">
        <authorList>
            <person name="Poullet M."/>
        </authorList>
    </citation>
    <scope>NUCLEOTIDE SEQUENCE</scope>
    <source>
        <strain evidence="1">E1834</strain>
    </source>
</reference>
<evidence type="ECO:0000313" key="1">
    <source>
        <dbReference type="EMBL" id="CAK5121369.1"/>
    </source>
</evidence>
<keyword evidence="2" id="KW-1185">Reference proteome</keyword>